<dbReference type="Proteomes" id="UP000734511">
    <property type="component" value="Unassembled WGS sequence"/>
</dbReference>
<comment type="caution">
    <text evidence="2">The sequence shown here is derived from an EMBL/GenBank/DDBJ whole genome shotgun (WGS) entry which is preliminary data.</text>
</comment>
<dbReference type="CDD" id="cd12108">
    <property type="entry name" value="Hr-like"/>
    <property type="match status" value="1"/>
</dbReference>
<gene>
    <name evidence="2" type="ORF">HCN08_23915</name>
</gene>
<evidence type="ECO:0000259" key="1">
    <source>
        <dbReference type="Pfam" id="PF01814"/>
    </source>
</evidence>
<feature type="domain" description="Hemerythrin-like" evidence="1">
    <location>
        <begin position="3"/>
        <end position="123"/>
    </location>
</feature>
<dbReference type="InterPro" id="IPR012312">
    <property type="entry name" value="Hemerythrin-like"/>
</dbReference>
<dbReference type="Pfam" id="PF01814">
    <property type="entry name" value="Hemerythrin"/>
    <property type="match status" value="1"/>
</dbReference>
<organism evidence="2 3">
    <name type="scientific">Actinacidiphila epipremni</name>
    <dbReference type="NCBI Taxonomy" id="2053013"/>
    <lineage>
        <taxon>Bacteria</taxon>
        <taxon>Bacillati</taxon>
        <taxon>Actinomycetota</taxon>
        <taxon>Actinomycetes</taxon>
        <taxon>Kitasatosporales</taxon>
        <taxon>Streptomycetaceae</taxon>
        <taxon>Actinacidiphila</taxon>
    </lineage>
</organism>
<name>A0ABX0ZUH3_9ACTN</name>
<dbReference type="Gene3D" id="1.20.120.520">
    <property type="entry name" value="nmb1532 protein domain like"/>
    <property type="match status" value="1"/>
</dbReference>
<dbReference type="EMBL" id="JAATEJ010000021">
    <property type="protein sequence ID" value="NJP46432.1"/>
    <property type="molecule type" value="Genomic_DNA"/>
</dbReference>
<sequence>MIATHRAFRRDLRRLAAAAQAGKAQSPHVRAGWENFSHQLHNHHSVEDAALWPQVEAKIGGRPDDQRLMQQMEQEHADLGPRIEAVDTALKTSDPALQARVDELYQVMDHHFRHEEDSALPLIGDVLTRAEWKRFGLANARNLGVKGVATYIPWVVDGATPAEEREFLGAFPPPVRVVNKVLWQRGYRRKALWQH</sequence>
<evidence type="ECO:0000313" key="2">
    <source>
        <dbReference type="EMBL" id="NJP46432.1"/>
    </source>
</evidence>
<evidence type="ECO:0000313" key="3">
    <source>
        <dbReference type="Proteomes" id="UP000734511"/>
    </source>
</evidence>
<reference evidence="2 3" key="1">
    <citation type="submission" date="2020-03" db="EMBL/GenBank/DDBJ databases">
        <title>WGS of actinomycetes isolated from Thailand.</title>
        <authorList>
            <person name="Thawai C."/>
        </authorList>
    </citation>
    <scope>NUCLEOTIDE SEQUENCE [LARGE SCALE GENOMIC DNA]</scope>
    <source>
        <strain evidence="2 3">PRB2-1</strain>
    </source>
</reference>
<protein>
    <submittedName>
        <fullName evidence="2">Hemerythrin domain-containing protein</fullName>
    </submittedName>
</protein>
<keyword evidence="3" id="KW-1185">Reference proteome</keyword>
<accession>A0ABX0ZUH3</accession>
<proteinExistence type="predicted"/>